<gene>
    <name evidence="7" type="ORF">GCM10025872_03610</name>
</gene>
<dbReference type="InterPro" id="IPR003085">
    <property type="entry name" value="AcuC"/>
</dbReference>
<evidence type="ECO:0000256" key="1">
    <source>
        <dbReference type="ARBA" id="ARBA00005101"/>
    </source>
</evidence>
<feature type="compositionally biased region" description="Polar residues" evidence="5">
    <location>
        <begin position="457"/>
        <end position="482"/>
    </location>
</feature>
<feature type="region of interest" description="Disordered" evidence="5">
    <location>
        <begin position="456"/>
        <end position="482"/>
    </location>
</feature>
<comment type="similarity">
    <text evidence="2">Belongs to the histone deacetylase family.</text>
</comment>
<proteinExistence type="inferred from homology"/>
<dbReference type="PRINTS" id="PR01270">
    <property type="entry name" value="HDASUPER"/>
</dbReference>
<dbReference type="PANTHER" id="PTHR10625">
    <property type="entry name" value="HISTONE DEACETYLASE HDAC1-RELATED"/>
    <property type="match status" value="1"/>
</dbReference>
<evidence type="ECO:0000256" key="5">
    <source>
        <dbReference type="SAM" id="MobiDB-lite"/>
    </source>
</evidence>
<protein>
    <recommendedName>
        <fullName evidence="3">Acetoin utilization protein AcuC</fullName>
    </recommendedName>
</protein>
<dbReference type="RefSeq" id="WP_350227041.1">
    <property type="nucleotide sequence ID" value="NZ_AP027735.1"/>
</dbReference>
<reference evidence="8" key="1">
    <citation type="journal article" date="2019" name="Int. J. Syst. Evol. Microbiol.">
        <title>The Global Catalogue of Microorganisms (GCM) 10K type strain sequencing project: providing services to taxonomists for standard genome sequencing and annotation.</title>
        <authorList>
            <consortium name="The Broad Institute Genomics Platform"/>
            <consortium name="The Broad Institute Genome Sequencing Center for Infectious Disease"/>
            <person name="Wu L."/>
            <person name="Ma J."/>
        </authorList>
    </citation>
    <scope>NUCLEOTIDE SEQUENCE [LARGE SCALE GENOMIC DNA]</scope>
    <source>
        <strain evidence="8">NBRC 110608</strain>
    </source>
</reference>
<evidence type="ECO:0000256" key="2">
    <source>
        <dbReference type="ARBA" id="ARBA00005947"/>
    </source>
</evidence>
<evidence type="ECO:0000256" key="3">
    <source>
        <dbReference type="ARBA" id="ARBA00020218"/>
    </source>
</evidence>
<keyword evidence="8" id="KW-1185">Reference proteome</keyword>
<keyword evidence="4" id="KW-0006">Acetoin catabolism</keyword>
<dbReference type="CDD" id="cd09994">
    <property type="entry name" value="HDAC_AcuC_like"/>
    <property type="match status" value="1"/>
</dbReference>
<comment type="pathway">
    <text evidence="1">Ketone degradation; acetoin degradation.</text>
</comment>
<dbReference type="PANTHER" id="PTHR10625:SF10">
    <property type="entry name" value="HISTONE DEACETYLASE HDAC1"/>
    <property type="match status" value="1"/>
</dbReference>
<feature type="domain" description="Histone deacetylase" evidence="6">
    <location>
        <begin position="25"/>
        <end position="323"/>
    </location>
</feature>
<dbReference type="EMBL" id="AP027735">
    <property type="protein sequence ID" value="BDZ56704.1"/>
    <property type="molecule type" value="Genomic_DNA"/>
</dbReference>
<dbReference type="PRINTS" id="PR01272">
    <property type="entry name" value="ACUCPROTEIN"/>
</dbReference>
<name>A0ABM8H768_9MICO</name>
<dbReference type="InterPro" id="IPR000286">
    <property type="entry name" value="HDACs"/>
</dbReference>
<evidence type="ECO:0000313" key="8">
    <source>
        <dbReference type="Proteomes" id="UP001321421"/>
    </source>
</evidence>
<dbReference type="Gene3D" id="3.40.800.20">
    <property type="entry name" value="Histone deacetylase domain"/>
    <property type="match status" value="1"/>
</dbReference>
<evidence type="ECO:0000256" key="4">
    <source>
        <dbReference type="ARBA" id="ARBA00022627"/>
    </source>
</evidence>
<dbReference type="Proteomes" id="UP001321421">
    <property type="component" value="Chromosome"/>
</dbReference>
<dbReference type="Pfam" id="PF00850">
    <property type="entry name" value="Hist_deacetyl"/>
    <property type="match status" value="1"/>
</dbReference>
<dbReference type="InterPro" id="IPR023696">
    <property type="entry name" value="Ureohydrolase_dom_sf"/>
</dbReference>
<evidence type="ECO:0000313" key="7">
    <source>
        <dbReference type="EMBL" id="BDZ56704.1"/>
    </source>
</evidence>
<accession>A0ABM8H768</accession>
<dbReference type="InterPro" id="IPR037138">
    <property type="entry name" value="His_deacetylse_dom_sf"/>
</dbReference>
<organism evidence="7 8">
    <name type="scientific">Barrientosiimonas endolithica</name>
    <dbReference type="NCBI Taxonomy" id="1535208"/>
    <lineage>
        <taxon>Bacteria</taxon>
        <taxon>Bacillati</taxon>
        <taxon>Actinomycetota</taxon>
        <taxon>Actinomycetes</taxon>
        <taxon>Micrococcales</taxon>
        <taxon>Dermacoccaceae</taxon>
        <taxon>Barrientosiimonas</taxon>
    </lineage>
</organism>
<sequence>MSGEESRSRFYWDPSLTRYDFGAGHPMNPLRLDLTTRLADELGVLDAPGLQVVAPRLPDADGAFLRTVHTDDYIQAVRRASLDPAEADPAYGLGTEDDPAFPGMHEVSTLIAAGTLQACQDVWRGETDHAVNIAGGLHHAMPDRAAGFCVYNDAAIGIQWLLDNGAERVAYVDIDVHHGDGVEQAFWDDPRVLTVSLHESGRVLFPGTGFPGDIGGPDAEGSAVNVALPPGTGDAAWLRALHSVVPPLLEAFRPQVLVTQQGCDSHYSDPLAHLAISIDAQRTAYDTLHRLAHRLTGGRWVALGGGGYEIVDVVPRAWTHLAAIAAHVPVDLEQPVPSGWREHVRTLVGRPGPASMGDGVSEHGVVWYRSWHSGYDPDSSLDQAIMATREAVFPSTASTCTSIDRVRHLCEPRNSARRPACRVDGGAIRALRTFHGDPFGPIVCATETARHPLRHAGNTSHAVTSSPTAQGSRTVGRSGRTP</sequence>
<dbReference type="SUPFAM" id="SSF52768">
    <property type="entry name" value="Arginase/deacetylase"/>
    <property type="match status" value="1"/>
</dbReference>
<evidence type="ECO:0000259" key="6">
    <source>
        <dbReference type="Pfam" id="PF00850"/>
    </source>
</evidence>
<dbReference type="InterPro" id="IPR023801">
    <property type="entry name" value="His_deacetylse_dom"/>
</dbReference>